<dbReference type="PANTHER" id="PTHR11748:SF119">
    <property type="entry name" value="D-2-HYDROXYGLUTARATE DEHYDROGENASE"/>
    <property type="match status" value="1"/>
</dbReference>
<dbReference type="InterPro" id="IPR004113">
    <property type="entry name" value="FAD-bd_oxidored_4_C"/>
</dbReference>
<dbReference type="GO" id="GO:0004458">
    <property type="term" value="F:D-lactate dehydrogenase (cytochrome) activity"/>
    <property type="evidence" value="ECO:0007669"/>
    <property type="project" value="TreeGrafter"/>
</dbReference>
<dbReference type="SUPFAM" id="SSF46548">
    <property type="entry name" value="alpha-helical ferredoxin"/>
    <property type="match status" value="1"/>
</dbReference>
<dbReference type="Gene3D" id="1.10.1060.10">
    <property type="entry name" value="Alpha-helical ferredoxin"/>
    <property type="match status" value="1"/>
</dbReference>
<evidence type="ECO:0000313" key="11">
    <source>
        <dbReference type="Proteomes" id="UP000576368"/>
    </source>
</evidence>
<evidence type="ECO:0000256" key="2">
    <source>
        <dbReference type="ARBA" id="ARBA00022630"/>
    </source>
</evidence>
<gene>
    <name evidence="10" type="ORF">GGR15_001568</name>
</gene>
<keyword evidence="7" id="KW-0411">Iron-sulfur</keyword>
<evidence type="ECO:0000256" key="6">
    <source>
        <dbReference type="ARBA" id="ARBA00023004"/>
    </source>
</evidence>
<dbReference type="SUPFAM" id="SSF55103">
    <property type="entry name" value="FAD-linked oxidases, C-terminal domain"/>
    <property type="match status" value="1"/>
</dbReference>
<evidence type="ECO:0000259" key="9">
    <source>
        <dbReference type="PROSITE" id="PS51387"/>
    </source>
</evidence>
<evidence type="ECO:0000256" key="5">
    <source>
        <dbReference type="ARBA" id="ARBA00023002"/>
    </source>
</evidence>
<evidence type="ECO:0000256" key="4">
    <source>
        <dbReference type="ARBA" id="ARBA00022827"/>
    </source>
</evidence>
<dbReference type="InterPro" id="IPR016164">
    <property type="entry name" value="FAD-linked_Oxase-like_C"/>
</dbReference>
<keyword evidence="6" id="KW-0408">Iron</keyword>
<dbReference type="InterPro" id="IPR016169">
    <property type="entry name" value="FAD-bd_PCMH_sub2"/>
</dbReference>
<organism evidence="10 11">
    <name type="scientific">Butyricimonas paravirosa</name>
    <dbReference type="NCBI Taxonomy" id="1472417"/>
    <lineage>
        <taxon>Bacteria</taxon>
        <taxon>Pseudomonadati</taxon>
        <taxon>Bacteroidota</taxon>
        <taxon>Bacteroidia</taxon>
        <taxon>Bacteroidales</taxon>
        <taxon>Odoribacteraceae</taxon>
        <taxon>Butyricimonas</taxon>
    </lineage>
</organism>
<dbReference type="Pfam" id="PF13534">
    <property type="entry name" value="Fer4_17"/>
    <property type="match status" value="1"/>
</dbReference>
<dbReference type="GO" id="GO:0008720">
    <property type="term" value="F:D-lactate dehydrogenase (NAD+) activity"/>
    <property type="evidence" value="ECO:0007669"/>
    <property type="project" value="TreeGrafter"/>
</dbReference>
<name>A0A7X6BJE1_9BACT</name>
<dbReference type="Gene3D" id="3.30.465.10">
    <property type="match status" value="1"/>
</dbReference>
<sequence>MKMIDFEQLARNMKGDVMTDSLHQMIYATDASAYREMPLAVVYPRDASDVKECIKFARKNGITLIPRAAGTSLAGQVVGNGVVVDVSRYMNHVLEINEKEHWVRVEPGVVLDELNMRVKSLGLFFGPETSTSNRCCLGGMVGNNSCGSHSLVYGSTRDHLLEAKVILSDGEEAWLKGMNKDEVRDKMTEDTLEGKIYRCSVEMLENNREEIIQHFPDPALRRRNSGYAIDQLLYSDYFDVAYEEKFNLCKLLAGSEGTLAFVTELKLNLVPLPPKEKAVICVHCRTLEEAFEGNLVALKHHPVAIELMDQNILELSKGNIAQNKNRFFVQGDPAAILIVELAQKSREEVDQVADQIEADMKMHGYGYHFPRVYGSDINRVWSLRKAGLGLLSGMPGNAKPVSVIEDTAVAPERLPAYMKDFGEMLERLGLKCVYHAHISTGELHLRPVLNLKEENDRVLFRRVAEETAKLVKKHRGSLSGEHGDGRLRGEFIPLLFGEKVYDLMQETKACWDPKGIFNARKIVNTPPMDTSLRYEIGDSNVTSRTYFDFSKEKGWLCAIEQCNGSGDCRKSYAFGGTMCPSFRATREESHTTRARANTLRELMTRPRTKKIYDQREILEVLDTCVSCKACKSECPSNVDIARFKAEFLQQHYDVCGVPMKAFLIARLTEIQRLGTILPWFYNAVVRNRMTGGMLKRMLHFAPERAIPTLYKTTLKHWLGRYRRKNRGEIVGRVFLFADEFTNYMDVEIGIKMIELLDRLGYEVIIPKHVESGRTAISKGMLKVAKGVARKNVLLLKSLVTENIPLIGIEPSCILSFRDEYPDLVGDDLKEEAVRLGKNCLLYDEFFTREIRAGRIRAEQFTDQPLKIMLHGHCHQKSLVSVEPSREMLSLPVNYSVEVIPSGCCGMAGAFGYEKKHYELSMKIGEQVLFPAVRGAGEDVCISAPGTSCRQQIKDGTGKQALHPIEVLYEALKCTKEK</sequence>
<accession>A0A7X6BJE1</accession>
<dbReference type="GO" id="GO:1903457">
    <property type="term" value="P:lactate catabolic process"/>
    <property type="evidence" value="ECO:0007669"/>
    <property type="project" value="TreeGrafter"/>
</dbReference>
<feature type="domain" description="4Fe-4S ferredoxin-type" evidence="8">
    <location>
        <begin position="614"/>
        <end position="646"/>
    </location>
</feature>
<dbReference type="PROSITE" id="PS51387">
    <property type="entry name" value="FAD_PCMH"/>
    <property type="match status" value="1"/>
</dbReference>
<dbReference type="InterPro" id="IPR036318">
    <property type="entry name" value="FAD-bd_PCMH-like_sf"/>
</dbReference>
<dbReference type="InterPro" id="IPR017900">
    <property type="entry name" value="4Fe4S_Fe_S_CS"/>
</dbReference>
<proteinExistence type="predicted"/>
<evidence type="ECO:0000259" key="8">
    <source>
        <dbReference type="PROSITE" id="PS51379"/>
    </source>
</evidence>
<evidence type="ECO:0000256" key="3">
    <source>
        <dbReference type="ARBA" id="ARBA00022723"/>
    </source>
</evidence>
<keyword evidence="3" id="KW-0479">Metal-binding</keyword>
<dbReference type="Proteomes" id="UP000576368">
    <property type="component" value="Unassembled WGS sequence"/>
</dbReference>
<keyword evidence="2" id="KW-0285">Flavoprotein</keyword>
<reference evidence="10 11" key="1">
    <citation type="submission" date="2020-03" db="EMBL/GenBank/DDBJ databases">
        <title>Genomic Encyclopedia of Type Strains, Phase IV (KMG-IV): sequencing the most valuable type-strain genomes for metagenomic binning, comparative biology and taxonomic classification.</title>
        <authorList>
            <person name="Goeker M."/>
        </authorList>
    </citation>
    <scope>NUCLEOTIDE SEQUENCE [LARGE SCALE GENOMIC DNA]</scope>
    <source>
        <strain evidence="10 11">DSM 105722</strain>
    </source>
</reference>
<evidence type="ECO:0000256" key="7">
    <source>
        <dbReference type="ARBA" id="ARBA00023014"/>
    </source>
</evidence>
<dbReference type="GO" id="GO:0051536">
    <property type="term" value="F:iron-sulfur cluster binding"/>
    <property type="evidence" value="ECO:0007669"/>
    <property type="project" value="UniProtKB-KW"/>
</dbReference>
<dbReference type="Gene3D" id="3.30.70.2740">
    <property type="match status" value="1"/>
</dbReference>
<dbReference type="GO" id="GO:0046872">
    <property type="term" value="F:metal ion binding"/>
    <property type="evidence" value="ECO:0007669"/>
    <property type="project" value="UniProtKB-KW"/>
</dbReference>
<dbReference type="AlphaFoldDB" id="A0A7X6BJE1"/>
<dbReference type="Pfam" id="PF02913">
    <property type="entry name" value="FAD-oxidase_C"/>
    <property type="match status" value="1"/>
</dbReference>
<dbReference type="InterPro" id="IPR009051">
    <property type="entry name" value="Helical_ferredxn"/>
</dbReference>
<dbReference type="PANTHER" id="PTHR11748">
    <property type="entry name" value="D-LACTATE DEHYDROGENASE"/>
    <property type="match status" value="1"/>
</dbReference>
<dbReference type="InterPro" id="IPR017896">
    <property type="entry name" value="4Fe4S_Fe-S-bd"/>
</dbReference>
<keyword evidence="5" id="KW-0560">Oxidoreductase</keyword>
<dbReference type="InterPro" id="IPR016166">
    <property type="entry name" value="FAD-bd_PCMH"/>
</dbReference>
<evidence type="ECO:0000313" key="10">
    <source>
        <dbReference type="EMBL" id="NJC17951.1"/>
    </source>
</evidence>
<feature type="domain" description="FAD-binding PCMH-type" evidence="9">
    <location>
        <begin position="34"/>
        <end position="272"/>
    </location>
</feature>
<dbReference type="SUPFAM" id="SSF56176">
    <property type="entry name" value="FAD-binding/transporter-associated domain-like"/>
    <property type="match status" value="1"/>
</dbReference>
<dbReference type="InterPro" id="IPR006094">
    <property type="entry name" value="Oxid_FAD_bind_N"/>
</dbReference>
<comment type="caution">
    <text evidence="10">The sequence shown here is derived from an EMBL/GenBank/DDBJ whole genome shotgun (WGS) entry which is preliminary data.</text>
</comment>
<comment type="cofactor">
    <cofactor evidence="1">
        <name>FAD</name>
        <dbReference type="ChEBI" id="CHEBI:57692"/>
    </cofactor>
</comment>
<evidence type="ECO:0000256" key="1">
    <source>
        <dbReference type="ARBA" id="ARBA00001974"/>
    </source>
</evidence>
<dbReference type="PROSITE" id="PS00198">
    <property type="entry name" value="4FE4S_FER_1"/>
    <property type="match status" value="1"/>
</dbReference>
<dbReference type="Pfam" id="PF01565">
    <property type="entry name" value="FAD_binding_4"/>
    <property type="match status" value="1"/>
</dbReference>
<dbReference type="PROSITE" id="PS51379">
    <property type="entry name" value="4FE4S_FER_2"/>
    <property type="match status" value="1"/>
</dbReference>
<protein>
    <submittedName>
        <fullName evidence="10">FAD/FMN-containing dehydrogenase/Fe-S oxidoreductase</fullName>
    </submittedName>
</protein>
<dbReference type="GO" id="GO:0071949">
    <property type="term" value="F:FAD binding"/>
    <property type="evidence" value="ECO:0007669"/>
    <property type="project" value="InterPro"/>
</dbReference>
<keyword evidence="4" id="KW-0274">FAD</keyword>
<dbReference type="EMBL" id="JAATLI010000005">
    <property type="protein sequence ID" value="NJC17951.1"/>
    <property type="molecule type" value="Genomic_DNA"/>
</dbReference>